<dbReference type="OrthoDB" id="425718at2759"/>
<evidence type="ECO:0000313" key="4">
    <source>
        <dbReference type="Proteomes" id="UP000604046"/>
    </source>
</evidence>
<dbReference type="InterPro" id="IPR011992">
    <property type="entry name" value="EF-hand-dom_pair"/>
</dbReference>
<organism evidence="3 4">
    <name type="scientific">Symbiodinium natans</name>
    <dbReference type="NCBI Taxonomy" id="878477"/>
    <lineage>
        <taxon>Eukaryota</taxon>
        <taxon>Sar</taxon>
        <taxon>Alveolata</taxon>
        <taxon>Dinophyceae</taxon>
        <taxon>Suessiales</taxon>
        <taxon>Symbiodiniaceae</taxon>
        <taxon>Symbiodinium</taxon>
    </lineage>
</organism>
<dbReference type="AlphaFoldDB" id="A0A812U2C4"/>
<proteinExistence type="predicted"/>
<dbReference type="CDD" id="cd00051">
    <property type="entry name" value="EFh"/>
    <property type="match status" value="1"/>
</dbReference>
<sequence>MDGKLSRDELKAIFQKVSNWDDDMIDLLLEQCDYNKDGQLQVREFIDFMFRGAKMEREERGRPLRLVRIMAMHQAYFEDLQPRVTDFFHKHGIKNIDLNYEAEWEKALPYCEENDVDVLVVDSDAIRCAVRDDATLWAERDKWFDKHEIPEGKLFQIMPFLQEIVKKSKNPVIALHPWLKETKSQAACLDRITSQLREWRDGIKEKLKNYGDRLEQKERFQDRISDMEALIEASEAEEKRQKERDIAAFRPLFQQIADKAGWDEKRAEQVFDRLVRGTLYTETWFVEAFTEGSVEKELDKISVEQFPEDEMTVLTDFAFEHNDLAKTVRYLASKTGWDLKDQQQVCHKLRRVGCVENRSLQVALKTKSLNARLKKHKFLPFGDSSLEILEGWASIYAASHSLG</sequence>
<name>A0A812U2C4_9DINO</name>
<keyword evidence="1" id="KW-0106">Calcium</keyword>
<dbReference type="Proteomes" id="UP000604046">
    <property type="component" value="Unassembled WGS sequence"/>
</dbReference>
<dbReference type="Gene3D" id="1.10.238.10">
    <property type="entry name" value="EF-hand"/>
    <property type="match status" value="1"/>
</dbReference>
<gene>
    <name evidence="3" type="ORF">SNAT2548_LOCUS31550</name>
</gene>
<dbReference type="EMBL" id="CAJNDS010002664">
    <property type="protein sequence ID" value="CAE7559852.1"/>
    <property type="molecule type" value="Genomic_DNA"/>
</dbReference>
<dbReference type="InterPro" id="IPR002048">
    <property type="entry name" value="EF_hand_dom"/>
</dbReference>
<dbReference type="InterPro" id="IPR018247">
    <property type="entry name" value="EF_Hand_1_Ca_BS"/>
</dbReference>
<feature type="coiled-coil region" evidence="2">
    <location>
        <begin position="217"/>
        <end position="244"/>
    </location>
</feature>
<comment type="caution">
    <text evidence="3">The sequence shown here is derived from an EMBL/GenBank/DDBJ whole genome shotgun (WGS) entry which is preliminary data.</text>
</comment>
<dbReference type="PROSITE" id="PS00018">
    <property type="entry name" value="EF_HAND_1"/>
    <property type="match status" value="1"/>
</dbReference>
<keyword evidence="2" id="KW-0175">Coiled coil</keyword>
<protein>
    <recommendedName>
        <fullName evidence="5">EF-hand domain-containing protein</fullName>
    </recommendedName>
</protein>
<keyword evidence="4" id="KW-1185">Reference proteome</keyword>
<dbReference type="SUPFAM" id="SSF47473">
    <property type="entry name" value="EF-hand"/>
    <property type="match status" value="1"/>
</dbReference>
<reference evidence="3" key="1">
    <citation type="submission" date="2021-02" db="EMBL/GenBank/DDBJ databases">
        <authorList>
            <person name="Dougan E. K."/>
            <person name="Rhodes N."/>
            <person name="Thang M."/>
            <person name="Chan C."/>
        </authorList>
    </citation>
    <scope>NUCLEOTIDE SEQUENCE</scope>
</reference>
<evidence type="ECO:0000256" key="2">
    <source>
        <dbReference type="SAM" id="Coils"/>
    </source>
</evidence>
<dbReference type="GO" id="GO:0005509">
    <property type="term" value="F:calcium ion binding"/>
    <property type="evidence" value="ECO:0007669"/>
    <property type="project" value="InterPro"/>
</dbReference>
<evidence type="ECO:0008006" key="5">
    <source>
        <dbReference type="Google" id="ProtNLM"/>
    </source>
</evidence>
<evidence type="ECO:0000313" key="3">
    <source>
        <dbReference type="EMBL" id="CAE7559852.1"/>
    </source>
</evidence>
<accession>A0A812U2C4</accession>
<evidence type="ECO:0000256" key="1">
    <source>
        <dbReference type="ARBA" id="ARBA00022837"/>
    </source>
</evidence>